<keyword evidence="4" id="KW-0418">Kinase</keyword>
<organism evidence="4 5">
    <name type="scientific">Bifidobacterium criceti</name>
    <dbReference type="NCBI Taxonomy" id="1960969"/>
    <lineage>
        <taxon>Bacteria</taxon>
        <taxon>Bacillati</taxon>
        <taxon>Actinomycetota</taxon>
        <taxon>Actinomycetes</taxon>
        <taxon>Bifidobacteriales</taxon>
        <taxon>Bifidobacteriaceae</taxon>
        <taxon>Bifidobacterium</taxon>
    </lineage>
</organism>
<keyword evidence="2" id="KW-1133">Transmembrane helix</keyword>
<evidence type="ECO:0000313" key="5">
    <source>
        <dbReference type="Proteomes" id="UP000218399"/>
    </source>
</evidence>
<keyword evidence="5" id="KW-1185">Reference proteome</keyword>
<evidence type="ECO:0000313" key="4">
    <source>
        <dbReference type="EMBL" id="PAU68365.1"/>
    </source>
</evidence>
<dbReference type="Pfam" id="PF03793">
    <property type="entry name" value="PASTA"/>
    <property type="match status" value="1"/>
</dbReference>
<dbReference type="Proteomes" id="UP000218399">
    <property type="component" value="Unassembled WGS sequence"/>
</dbReference>
<dbReference type="InterPro" id="IPR005543">
    <property type="entry name" value="PASTA_dom"/>
</dbReference>
<keyword evidence="4" id="KW-0808">Transferase</keyword>
<dbReference type="CDD" id="cd06577">
    <property type="entry name" value="PASTA_pknB"/>
    <property type="match status" value="1"/>
</dbReference>
<gene>
    <name evidence="4" type="ORF">B1526_0550</name>
</gene>
<reference evidence="4 5" key="1">
    <citation type="journal article" date="2017" name="ISME J.">
        <title>Unveiling bifidobacterial biogeography across the mammalian branch of the tree of life.</title>
        <authorList>
            <person name="Milani C."/>
            <person name="Mangifesta M."/>
            <person name="Mancabelli L."/>
            <person name="Lugli G.A."/>
            <person name="James K."/>
            <person name="Duranti S."/>
            <person name="Turroni F."/>
            <person name="Ferrario C."/>
            <person name="Ossiprandi M.C."/>
            <person name="van Sinderen D."/>
            <person name="Ventura M."/>
        </authorList>
    </citation>
    <scope>NUCLEOTIDE SEQUENCE [LARGE SCALE GENOMIC DNA]</scope>
    <source>
        <strain evidence="5">Ham19E</strain>
    </source>
</reference>
<accession>A0A2A2EHH7</accession>
<dbReference type="GO" id="GO:0016301">
    <property type="term" value="F:kinase activity"/>
    <property type="evidence" value="ECO:0007669"/>
    <property type="project" value="UniProtKB-KW"/>
</dbReference>
<evidence type="ECO:0000256" key="1">
    <source>
        <dbReference type="SAM" id="MobiDB-lite"/>
    </source>
</evidence>
<dbReference type="EMBL" id="MVOH01000006">
    <property type="protein sequence ID" value="PAU68365.1"/>
    <property type="molecule type" value="Genomic_DNA"/>
</dbReference>
<evidence type="ECO:0000256" key="2">
    <source>
        <dbReference type="SAM" id="Phobius"/>
    </source>
</evidence>
<protein>
    <submittedName>
        <fullName evidence="4">Transmembrane serine/threonine-protein kinase B</fullName>
    </submittedName>
</protein>
<keyword evidence="2" id="KW-0472">Membrane</keyword>
<name>A0A2A2EHH7_9BIFI</name>
<proteinExistence type="predicted"/>
<dbReference type="PROSITE" id="PS51178">
    <property type="entry name" value="PASTA"/>
    <property type="match status" value="1"/>
</dbReference>
<feature type="domain" description="PASTA" evidence="3">
    <location>
        <begin position="243"/>
        <end position="309"/>
    </location>
</feature>
<sequence length="581" mass="60155">MANCNHCGIPLRDGAKFCTACGARQDAPAGAPQPGTGQRGTGLAPAVPPAPAMPPAPASSYPAPTASGATATAATADGKRKLLIAAIAAVVAVIVLAVTGIVTYRMDLWGSRTVPTIGAAEKAGSADDVAAQLEGQGFHTTRKREFSASDKGAYLRIEGGKEGERVARSQQLTVVESLGPGVPDGTVGLTQDKAVERVGGMGVPVSVTEVVSDHPGEVIDTKPAQGKALADKDRSGGIRLAVGVKKDGIPVEIAGLDKDQAKQRLESDGFDVTVMPVAASKDMVGNVISADPAIGSVTSGDDVTLYVGADANTLKDAMLVHTGGPYPYNSYDQLQPLVGEWCTDGGDCIDLEPTAKHAGNDDDGNVRGLTMNGKTYEGAFFDLGVCPYAQTFGSCDPEKPDFAFQQLLISGDSGAFELFDNTALPYCGTTLMGEVAYCDHGVIGDLSSASGKSTGIEYRMSDFLLVVPVGADIGQVEDSGYFKDKPGAKAPDATRPYILKRDPSLYDKTSVSGDGGIHNPFLPKAMKAQTGETVKFAPSPSADVAYYKVEDTLDWSKLDANQVCPDGGCTTKDTADSKTSD</sequence>
<dbReference type="Gene3D" id="3.30.10.20">
    <property type="match status" value="1"/>
</dbReference>
<comment type="caution">
    <text evidence="4">The sequence shown here is derived from an EMBL/GenBank/DDBJ whole genome shotgun (WGS) entry which is preliminary data.</text>
</comment>
<dbReference type="AlphaFoldDB" id="A0A2A2EHH7"/>
<dbReference type="RefSeq" id="WP_162287923.1">
    <property type="nucleotide sequence ID" value="NZ_MVOH01000006.1"/>
</dbReference>
<feature type="region of interest" description="Disordered" evidence="1">
    <location>
        <begin position="27"/>
        <end position="68"/>
    </location>
</feature>
<dbReference type="Pfam" id="PF13240">
    <property type="entry name" value="Zn_Ribbon_1"/>
    <property type="match status" value="1"/>
</dbReference>
<feature type="compositionally biased region" description="Low complexity" evidence="1">
    <location>
        <begin position="58"/>
        <end position="68"/>
    </location>
</feature>
<feature type="compositionally biased region" description="Pro residues" evidence="1">
    <location>
        <begin position="46"/>
        <end position="57"/>
    </location>
</feature>
<evidence type="ECO:0000259" key="3">
    <source>
        <dbReference type="PROSITE" id="PS51178"/>
    </source>
</evidence>
<dbReference type="InterPro" id="IPR026870">
    <property type="entry name" value="Zinc_ribbon_dom"/>
</dbReference>
<feature type="transmembrane region" description="Helical" evidence="2">
    <location>
        <begin position="82"/>
        <end position="104"/>
    </location>
</feature>
<keyword evidence="2 4" id="KW-0812">Transmembrane</keyword>